<dbReference type="Proteomes" id="UP000326169">
    <property type="component" value="Unassembled WGS sequence"/>
</dbReference>
<reference evidence="8 9" key="1">
    <citation type="journal article" date="2019" name="J Genomics">
        <title>The Draft Genome of a Hydrogen-producing Cyanobacterium, Arthrospira platensis NIES-46.</title>
        <authorList>
            <person name="Suzuki S."/>
            <person name="Yamaguchi H."/>
            <person name="Kawachi M."/>
        </authorList>
    </citation>
    <scope>NUCLEOTIDE SEQUENCE [LARGE SCALE GENOMIC DNA]</scope>
    <source>
        <strain evidence="8 9">NIES-46</strain>
    </source>
</reference>
<keyword evidence="8" id="KW-0547">Nucleotide-binding</keyword>
<dbReference type="SUPFAM" id="SSF47781">
    <property type="entry name" value="RuvA domain 2-like"/>
    <property type="match status" value="1"/>
</dbReference>
<accession>A0A5M3T3G4</accession>
<dbReference type="RefSeq" id="WP_006617926.1">
    <property type="nucleotide sequence ID" value="NZ_BIMW01000062.1"/>
</dbReference>
<dbReference type="Pfam" id="PF14520">
    <property type="entry name" value="HHH_5"/>
    <property type="match status" value="1"/>
</dbReference>
<feature type="domain" description="Helix-hairpin-helix DNA-binding motif class 1" evidence="7">
    <location>
        <begin position="78"/>
        <end position="97"/>
    </location>
</feature>
<evidence type="ECO:0000256" key="6">
    <source>
        <dbReference type="HAMAP-Rule" id="MF_00031"/>
    </source>
</evidence>
<sequence length="206" mass="22517">MIGYLNGTVAGIYKKTGNRVILYLDVNGVGYELQILPRMQNLDAKTGENLQVFTHLQVRDDLMVLYGFSSMAERDLFRQLVSVSGIGMQLAIALLDTLELPDLVQAIVGGNTGILTKTPGVGKKTAERITLELKTKLSEWRKQAGLPTVSTSNLSAEIQEEVEMSLLALGYTSSEVMQALTAITSHPNLAENNSAEDWIKYAISIL</sequence>
<dbReference type="InterPro" id="IPR036267">
    <property type="entry name" value="RuvA_C_sf"/>
</dbReference>
<keyword evidence="1 6" id="KW-0963">Cytoplasm</keyword>
<dbReference type="InterPro" id="IPR003583">
    <property type="entry name" value="Hlx-hairpin-Hlx_DNA-bd_motif"/>
</dbReference>
<dbReference type="Pfam" id="PF07499">
    <property type="entry name" value="RuvA_C"/>
    <property type="match status" value="1"/>
</dbReference>
<keyword evidence="4 6" id="KW-0233">DNA recombination</keyword>
<evidence type="ECO:0000313" key="8">
    <source>
        <dbReference type="EMBL" id="GCE93142.1"/>
    </source>
</evidence>
<comment type="function">
    <text evidence="6">The RuvA-RuvB-RuvC complex processes Holliday junction (HJ) DNA during genetic recombination and DNA repair, while the RuvA-RuvB complex plays an important role in the rescue of blocked DNA replication forks via replication fork reversal (RFR). RuvA specifically binds to HJ cruciform DNA, conferring on it an open structure. The RuvB hexamer acts as an ATP-dependent pump, pulling dsDNA into and through the RuvAB complex. HJ branch migration allows RuvC to scan DNA until it finds its consensus sequence, where it cleaves and resolves the cruciform DNA.</text>
</comment>
<keyword evidence="2 6" id="KW-0227">DNA damage</keyword>
<comment type="subcellular location">
    <subcellularLocation>
        <location evidence="6">Cytoplasm</location>
    </subcellularLocation>
</comment>
<evidence type="ECO:0000259" key="7">
    <source>
        <dbReference type="SMART" id="SM00278"/>
    </source>
</evidence>
<protein>
    <recommendedName>
        <fullName evidence="6">Holliday junction branch migration complex subunit RuvA</fullName>
    </recommendedName>
</protein>
<evidence type="ECO:0000256" key="4">
    <source>
        <dbReference type="ARBA" id="ARBA00023172"/>
    </source>
</evidence>
<dbReference type="CDD" id="cd14332">
    <property type="entry name" value="UBA_RuvA_C"/>
    <property type="match status" value="1"/>
</dbReference>
<dbReference type="InterPro" id="IPR011114">
    <property type="entry name" value="RuvA_C"/>
</dbReference>
<proteinExistence type="inferred from homology"/>
<dbReference type="GO" id="GO:0004386">
    <property type="term" value="F:helicase activity"/>
    <property type="evidence" value="ECO:0007669"/>
    <property type="project" value="UniProtKB-KW"/>
</dbReference>
<keyword evidence="8" id="KW-0067">ATP-binding</keyword>
<dbReference type="Gene3D" id="1.10.150.20">
    <property type="entry name" value="5' to 3' exonuclease, C-terminal subdomain"/>
    <property type="match status" value="1"/>
</dbReference>
<comment type="domain">
    <text evidence="6">Has three domains with a flexible linker between the domains II and III and assumes an 'L' shape. Domain III is highly mobile and contacts RuvB.</text>
</comment>
<dbReference type="Pfam" id="PF01330">
    <property type="entry name" value="RuvA_N"/>
    <property type="match status" value="1"/>
</dbReference>
<comment type="caution">
    <text evidence="6">Lacks conserved residue(s) required for the propagation of feature annotation.</text>
</comment>
<keyword evidence="5 6" id="KW-0234">DNA repair</keyword>
<name>A0A5M3T3G4_LIMPL</name>
<dbReference type="SMART" id="SM00278">
    <property type="entry name" value="HhH1"/>
    <property type="match status" value="2"/>
</dbReference>
<dbReference type="NCBIfam" id="TIGR00084">
    <property type="entry name" value="ruvA"/>
    <property type="match status" value="1"/>
</dbReference>
<gene>
    <name evidence="6 8" type="primary">ruvA</name>
    <name evidence="8" type="ORF">NIES46_11910</name>
</gene>
<dbReference type="InterPro" id="IPR012340">
    <property type="entry name" value="NA-bd_OB-fold"/>
</dbReference>
<evidence type="ECO:0000313" key="9">
    <source>
        <dbReference type="Proteomes" id="UP000326169"/>
    </source>
</evidence>
<feature type="domain" description="Helix-hairpin-helix DNA-binding motif class 1" evidence="7">
    <location>
        <begin position="113"/>
        <end position="132"/>
    </location>
</feature>
<keyword evidence="8" id="KW-0378">Hydrolase</keyword>
<feature type="region of interest" description="Domain III" evidence="6">
    <location>
        <begin position="158"/>
        <end position="206"/>
    </location>
</feature>
<dbReference type="EMBL" id="BIMW01000062">
    <property type="protein sequence ID" value="GCE93142.1"/>
    <property type="molecule type" value="Genomic_DNA"/>
</dbReference>
<evidence type="ECO:0000256" key="5">
    <source>
        <dbReference type="ARBA" id="ARBA00023204"/>
    </source>
</evidence>
<dbReference type="InterPro" id="IPR010994">
    <property type="entry name" value="RuvA_2-like"/>
</dbReference>
<comment type="similarity">
    <text evidence="6">Belongs to the RuvA family.</text>
</comment>
<evidence type="ECO:0000256" key="1">
    <source>
        <dbReference type="ARBA" id="ARBA00022490"/>
    </source>
</evidence>
<keyword evidence="9" id="KW-1185">Reference proteome</keyword>
<keyword evidence="3 6" id="KW-0238">DNA-binding</keyword>
<evidence type="ECO:0000256" key="3">
    <source>
        <dbReference type="ARBA" id="ARBA00023125"/>
    </source>
</evidence>
<dbReference type="Gene3D" id="2.40.50.140">
    <property type="entry name" value="Nucleic acid-binding proteins"/>
    <property type="match status" value="1"/>
</dbReference>
<organism evidence="8 9">
    <name type="scientific">Limnospira platensis NIES-46</name>
    <dbReference type="NCBI Taxonomy" id="1236695"/>
    <lineage>
        <taxon>Bacteria</taxon>
        <taxon>Bacillati</taxon>
        <taxon>Cyanobacteriota</taxon>
        <taxon>Cyanophyceae</taxon>
        <taxon>Oscillatoriophycideae</taxon>
        <taxon>Oscillatoriales</taxon>
        <taxon>Sirenicapillariaceae</taxon>
        <taxon>Limnospira</taxon>
    </lineage>
</organism>
<dbReference type="SUPFAM" id="SSF50249">
    <property type="entry name" value="Nucleic acid-binding proteins"/>
    <property type="match status" value="1"/>
</dbReference>
<dbReference type="SUPFAM" id="SSF46929">
    <property type="entry name" value="DNA helicase RuvA subunit, C-terminal domain"/>
    <property type="match status" value="1"/>
</dbReference>
<comment type="caution">
    <text evidence="8">The sequence shown here is derived from an EMBL/GenBank/DDBJ whole genome shotgun (WGS) entry which is preliminary data.</text>
</comment>
<keyword evidence="8" id="KW-0347">Helicase</keyword>
<dbReference type="HAMAP" id="MF_00031">
    <property type="entry name" value="DNA_HJ_migration_RuvA"/>
    <property type="match status" value="1"/>
</dbReference>
<comment type="subunit">
    <text evidence="6">Homotetramer. Forms an RuvA(8)-RuvB(12)-Holliday junction (HJ) complex. HJ DNA is sandwiched between 2 RuvA tetramers; dsDNA enters through RuvA and exits via RuvB. An RuvB hexamer assembles on each DNA strand where it exits the tetramer. Each RuvB hexamer is contacted by two RuvA subunits (via domain III) on 2 adjacent RuvB subunits; this complex drives branch migration. In the full resolvosome a probable DNA-RuvA(4)-RuvB(12)-RuvC(2) complex forms which resolves the HJ.</text>
</comment>
<evidence type="ECO:0000256" key="2">
    <source>
        <dbReference type="ARBA" id="ARBA00022763"/>
    </source>
</evidence>
<dbReference type="GeneID" id="301682092"/>
<dbReference type="InterPro" id="IPR013849">
    <property type="entry name" value="DNA_helicase_Holl-junc_RuvA_I"/>
</dbReference>
<dbReference type="InterPro" id="IPR000085">
    <property type="entry name" value="RuvA"/>
</dbReference>